<comment type="caution">
    <text evidence="1">The sequence shown here is derived from an EMBL/GenBank/DDBJ whole genome shotgun (WGS) entry which is preliminary data.</text>
</comment>
<name>A0A6B1G0M9_9CHLR</name>
<dbReference type="AlphaFoldDB" id="A0A6B1G0M9"/>
<dbReference type="EMBL" id="VYDA01000532">
    <property type="protein sequence ID" value="MYH62993.1"/>
    <property type="molecule type" value="Genomic_DNA"/>
</dbReference>
<reference evidence="1" key="1">
    <citation type="submission" date="2019-09" db="EMBL/GenBank/DDBJ databases">
        <title>Characterisation of the sponge microbiome using genome-centric metagenomics.</title>
        <authorList>
            <person name="Engelberts J.P."/>
            <person name="Robbins S.J."/>
            <person name="De Goeij J.M."/>
            <person name="Aranda M."/>
            <person name="Bell S.C."/>
            <person name="Webster N.S."/>
        </authorList>
    </citation>
    <scope>NUCLEOTIDE SEQUENCE</scope>
    <source>
        <strain evidence="1">SB0675_bin_29</strain>
    </source>
</reference>
<gene>
    <name evidence="1" type="ORF">F4148_14975</name>
</gene>
<organism evidence="1">
    <name type="scientific">Caldilineaceae bacterium SB0675_bin_29</name>
    <dbReference type="NCBI Taxonomy" id="2605266"/>
    <lineage>
        <taxon>Bacteria</taxon>
        <taxon>Bacillati</taxon>
        <taxon>Chloroflexota</taxon>
        <taxon>Caldilineae</taxon>
        <taxon>Caldilineales</taxon>
        <taxon>Caldilineaceae</taxon>
    </lineage>
</organism>
<dbReference type="SUPFAM" id="SSF159941">
    <property type="entry name" value="MM3350-like"/>
    <property type="match status" value="1"/>
</dbReference>
<sequence length="235" mass="27035">MERRRATRGNCGFCGKDYTRWGMTRHLQTCAQRASAIESDAKGSGKRQKVFHLLIEDIWSTDYWLHLEIAGQSTLDQLDQYLRAIWLECCGHLSHFLINGIYYDRQIEIEWAIGETRRMSTQIAAAFELGTEAEYKYDFGTPSELLISALAVRSGNWAGKPIRMLARNNSPTMKCTACNKQADWVCTECLWDDRPFFFCDRHSNEHSHEDEMYLPVVNSPRIGMCGYEGPAEPPY</sequence>
<dbReference type="InterPro" id="IPR024047">
    <property type="entry name" value="MM3350-like_sf"/>
</dbReference>
<evidence type="ECO:0000313" key="1">
    <source>
        <dbReference type="EMBL" id="MYH62993.1"/>
    </source>
</evidence>
<proteinExistence type="predicted"/>
<protein>
    <submittedName>
        <fullName evidence="1">Uncharacterized protein</fullName>
    </submittedName>
</protein>
<accession>A0A6B1G0M9</accession>